<gene>
    <name evidence="2" type="ORF">AS594_10280</name>
</gene>
<feature type="compositionally biased region" description="Polar residues" evidence="1">
    <location>
        <begin position="50"/>
        <end position="62"/>
    </location>
</feature>
<organism evidence="2 3">
    <name type="scientific">Streptomyces agglomeratus</name>
    <dbReference type="NCBI Taxonomy" id="285458"/>
    <lineage>
        <taxon>Bacteria</taxon>
        <taxon>Bacillati</taxon>
        <taxon>Actinomycetota</taxon>
        <taxon>Actinomycetes</taxon>
        <taxon>Kitasatosporales</taxon>
        <taxon>Streptomycetaceae</taxon>
        <taxon>Streptomyces</taxon>
    </lineage>
</organism>
<feature type="region of interest" description="Disordered" evidence="1">
    <location>
        <begin position="41"/>
        <end position="62"/>
    </location>
</feature>
<keyword evidence="3" id="KW-1185">Reference proteome</keyword>
<evidence type="ECO:0000256" key="1">
    <source>
        <dbReference type="SAM" id="MobiDB-lite"/>
    </source>
</evidence>
<dbReference type="OrthoDB" id="3855646at2"/>
<comment type="caution">
    <text evidence="2">The sequence shown here is derived from an EMBL/GenBank/DDBJ whole genome shotgun (WGS) entry which is preliminary data.</text>
</comment>
<dbReference type="AlphaFoldDB" id="A0A1E5P5I5"/>
<accession>A0A1E5P5I5</accession>
<sequence>MAHRPTTTARICPDCDGFASAAITLGGRDRTGNRRTITAHCPTCHGTGTRPASSRATAGSRA</sequence>
<proteinExistence type="predicted"/>
<protein>
    <submittedName>
        <fullName evidence="2">Uncharacterized protein</fullName>
    </submittedName>
</protein>
<name>A0A1E5P5I5_9ACTN</name>
<reference evidence="2 3" key="1">
    <citation type="submission" date="2016-08" db="EMBL/GenBank/DDBJ databases">
        <title>Complete genome sequence of Streptomyces agglomeratus strain 6-3-2, a novel anti-MRSA actinomycete isolated from Wuli of Tebit, China.</title>
        <authorList>
            <person name="Chen X."/>
        </authorList>
    </citation>
    <scope>NUCLEOTIDE SEQUENCE [LARGE SCALE GENOMIC DNA]</scope>
    <source>
        <strain evidence="2 3">6-3-2</strain>
    </source>
</reference>
<evidence type="ECO:0000313" key="3">
    <source>
        <dbReference type="Proteomes" id="UP000095759"/>
    </source>
</evidence>
<dbReference type="EMBL" id="MEHJ01000001">
    <property type="protein sequence ID" value="OEJ24813.1"/>
    <property type="molecule type" value="Genomic_DNA"/>
</dbReference>
<dbReference type="Proteomes" id="UP000095759">
    <property type="component" value="Unassembled WGS sequence"/>
</dbReference>
<dbReference type="RefSeq" id="WP_069935075.1">
    <property type="nucleotide sequence ID" value="NZ_MEHJ01000001.1"/>
</dbReference>
<evidence type="ECO:0000313" key="2">
    <source>
        <dbReference type="EMBL" id="OEJ24813.1"/>
    </source>
</evidence>